<evidence type="ECO:0000256" key="1">
    <source>
        <dbReference type="SAM" id="MobiDB-lite"/>
    </source>
</evidence>
<organism evidence="4">
    <name type="scientific">Caenorhabditis brenneri</name>
    <name type="common">Nematode worm</name>
    <dbReference type="NCBI Taxonomy" id="135651"/>
    <lineage>
        <taxon>Eukaryota</taxon>
        <taxon>Metazoa</taxon>
        <taxon>Ecdysozoa</taxon>
        <taxon>Nematoda</taxon>
        <taxon>Chromadorea</taxon>
        <taxon>Rhabditida</taxon>
        <taxon>Rhabditina</taxon>
        <taxon>Rhabditomorpha</taxon>
        <taxon>Rhabditoidea</taxon>
        <taxon>Rhabditidae</taxon>
        <taxon>Peloderinae</taxon>
        <taxon>Caenorhabditis</taxon>
    </lineage>
</organism>
<dbReference type="HOGENOM" id="CLU_271715_0_0_1"/>
<dbReference type="Pfam" id="PF25100">
    <property type="entry name" value="DUF7809"/>
    <property type="match status" value="1"/>
</dbReference>
<dbReference type="PANTHER" id="PTHR21447:SF11">
    <property type="entry name" value="RING-TYPE DOMAIN-CONTAINING PROTEIN"/>
    <property type="match status" value="1"/>
</dbReference>
<evidence type="ECO:0000259" key="2">
    <source>
        <dbReference type="Pfam" id="PF25100"/>
    </source>
</evidence>
<feature type="region of interest" description="Disordered" evidence="1">
    <location>
        <begin position="1055"/>
        <end position="1112"/>
    </location>
</feature>
<feature type="region of interest" description="Disordered" evidence="1">
    <location>
        <begin position="588"/>
        <end position="657"/>
    </location>
</feature>
<protein>
    <recommendedName>
        <fullName evidence="2">DUF7809 domain-containing protein</fullName>
    </recommendedName>
</protein>
<evidence type="ECO:0000313" key="3">
    <source>
        <dbReference type="EMBL" id="EGT41682.1"/>
    </source>
</evidence>
<accession>G0P0D9</accession>
<sequence length="1192" mass="138490">MSASSSIVQPDLTMLPAASQELMIRKFLPCELIPRGWSCQERSLIENIRTLYGPSNIRIQMYGSPESMENSLMSFMSFSGHQKYFQIQDSTFYKPHIFLFQSLGCKTYIHKDSIYDLLFEHIPTIHILPPLRKLTHNLMSYYLRTSKKRLTTIHEMVEINEEFKIHLIGQKVVLEEMMETEEWKKHVSSFAVGTKNAEELLQNINEIFRTEIKVEMDSEMRKTVTMIVEDVPVKDNISAYRKVLIWLQLTIKSFEYLIRKYKLVMFSRSETVDSFPTSKILVRLFESIEDKVVMSHELLHAIKLEKLDVSGFEDKILEMPKLSAMNFREVFEMIPSNIFKMLEFIRVPLRNTPKEPYMIPTIDGSYCLSTYQFFMMILCDAIHVKKLFQGMKVDQWGNIMREFYAMLMDILRDGNYFVTIEKYEETKHTILPEHHRKSILITYSLQITVHQNRGMQTAMAANEVPQSSSFMPPNDNAQLDTNSGLTHMEVQEQHVAEMKKEIERIKFELKRVTKGHKEEIERKNKQFAGLNDLKRELNRKVEELSNNLQIQELDLGNQIVHRNIEIIALKERIKVLEDLNKGLNKSIEKLQGHPPQNAHEQRQDGLQLREPELEEPSSDECGHPEIQEQCQNNTRKEHVDQTPCSSKKSNMRSEQPSRNAIMKALSEIGKKMFNKDDGSLIHLLRIVHTSDSVSFIYSDVFHLCFRKRGTGSIIQPKDEVSEEVITRIAYTQLVKVFLKMLLSDSKYIFVFLMLETSDVNQPSQRESEKTFLRLLVEVLGGNDQLLQVHYLYTTKYLLNYIAKYMNPNRLKSITILGNGGVEGEELDEEFLRSPVWRNLKRFASFDEYSSQNILDHCEHISVVHVILKEKMDIEEILEMKQKFLQTPHSAHVSIYFKSGICHSFMKSLFAKVQRPVSMILEPKLKYDCFLGEDRQLLMTGSQYGIVFQRRGIMEDKYKEKSLQNYLKMTQKLFEDALEKRENNSLIPYIMDQDKEEFIKYIGEVFTEFAKKNSVNLDDLCEEYRKSYPDYDGTNSPDSNATLTACSGDSPIMEISWSQKPNPEVGQGSSKRLGEPMEEEPTAKRLEIEREESMLEQQEGLADAPEAAPQGPEPVNRVLHQLEPTQGLPARSAKEKVQRLKLLLENSKEEYKMECLAVLNAAVSRFSAPKPPKSAPQFFDEIIRKFQMSSLND</sequence>
<dbReference type="EMBL" id="GL379998">
    <property type="protein sequence ID" value="EGT41682.1"/>
    <property type="molecule type" value="Genomic_DNA"/>
</dbReference>
<feature type="compositionally biased region" description="Basic and acidic residues" evidence="1">
    <location>
        <begin position="1080"/>
        <end position="1092"/>
    </location>
</feature>
<dbReference type="GO" id="GO:0045121">
    <property type="term" value="C:membrane raft"/>
    <property type="evidence" value="ECO:0007669"/>
    <property type="project" value="TreeGrafter"/>
</dbReference>
<dbReference type="InterPro" id="IPR056711">
    <property type="entry name" value="DUF7809"/>
</dbReference>
<evidence type="ECO:0000313" key="4">
    <source>
        <dbReference type="Proteomes" id="UP000008068"/>
    </source>
</evidence>
<reference evidence="4" key="1">
    <citation type="submission" date="2011-07" db="EMBL/GenBank/DDBJ databases">
        <authorList>
            <consortium name="Caenorhabditis brenneri Sequencing and Analysis Consortium"/>
            <person name="Wilson R.K."/>
        </authorList>
    </citation>
    <scope>NUCLEOTIDE SEQUENCE [LARGE SCALE GENOMIC DNA]</scope>
    <source>
        <strain evidence="4">PB2801</strain>
    </source>
</reference>
<dbReference type="PANTHER" id="PTHR21447">
    <property type="entry name" value="RING-TYPE DOMAIN-CONTAINING PROTEIN-RELATED"/>
    <property type="match status" value="1"/>
</dbReference>
<dbReference type="GO" id="GO:0045087">
    <property type="term" value="P:innate immune response"/>
    <property type="evidence" value="ECO:0007669"/>
    <property type="project" value="TreeGrafter"/>
</dbReference>
<dbReference type="AlphaFoldDB" id="G0P0D9"/>
<feature type="compositionally biased region" description="Polar residues" evidence="1">
    <location>
        <begin position="642"/>
        <end position="657"/>
    </location>
</feature>
<name>G0P0D9_CAEBE</name>
<feature type="compositionally biased region" description="Basic and acidic residues" evidence="1">
    <location>
        <begin position="599"/>
        <end position="611"/>
    </location>
</feature>
<proteinExistence type="predicted"/>
<dbReference type="InParanoid" id="G0P0D9"/>
<gene>
    <name evidence="3" type="ORF">CAEBREN_05730</name>
</gene>
<dbReference type="Proteomes" id="UP000008068">
    <property type="component" value="Unassembled WGS sequence"/>
</dbReference>
<keyword evidence="4" id="KW-1185">Reference proteome</keyword>
<feature type="domain" description="DUF7809" evidence="2">
    <location>
        <begin position="108"/>
        <end position="266"/>
    </location>
</feature>